<evidence type="ECO:0000313" key="5">
    <source>
        <dbReference type="EMBL" id="KJU81278.1"/>
    </source>
</evidence>
<dbReference type="PROSITE" id="PS50110">
    <property type="entry name" value="RESPONSE_REGULATORY"/>
    <property type="match status" value="3"/>
</dbReference>
<dbReference type="Proteomes" id="UP000033423">
    <property type="component" value="Unassembled WGS sequence"/>
</dbReference>
<keyword evidence="6" id="KW-1185">Reference proteome</keyword>
<dbReference type="Pfam" id="PF00072">
    <property type="entry name" value="Response_reg"/>
    <property type="match status" value="3"/>
</dbReference>
<dbReference type="InterPro" id="IPR001789">
    <property type="entry name" value="Sig_transdc_resp-reg_receiver"/>
</dbReference>
<accession>A0A0F3GKT2</accession>
<sequence>MVDDDPKAVEIVSSYLKAEGCTVLRAYSGREGIDTARVQLPDLLVLDLMMPDVTGFDVVHTLKDMPETAGIDIIILTAKIITDEDRRALNSSVLKIVQKGSFSSSDLLSDARRALRGKAAAAAALPATVARKAAEGIPSPNPSPKGRGTSAETESTVVEQEDPFILIVEDNAAQVALLKHFLEYEGYKVMFASNGKEALELMSQSKPALICLDLMMPEMDGFAFLDAKATNHEFADIPVIVVSSIAESIKGTSLSANAFLKKPVSRHEILTLVSSLAGSAKKDAKLKILLIDDDPKAVKIISSYFDLNAYEILKEYGGKEGLYTAIVRKPDFIVLDLMMPEMNGFEVLQELKQNEGTRDIPVVIMTAKVLTKEERQHLQSKVVTIFEKGQSNKDDFLRNIESMLQKKGRRSTATKQ</sequence>
<evidence type="ECO:0000256" key="3">
    <source>
        <dbReference type="SAM" id="MobiDB-lite"/>
    </source>
</evidence>
<comment type="caution">
    <text evidence="5">The sequence shown here is derived from an EMBL/GenBank/DDBJ whole genome shotgun (WGS) entry which is preliminary data.</text>
</comment>
<name>A0A0F3GKT2_9BACT</name>
<keyword evidence="5" id="KW-0808">Transferase</keyword>
<dbReference type="AlphaFoldDB" id="A0A0F3GKT2"/>
<dbReference type="GO" id="GO:0016301">
    <property type="term" value="F:kinase activity"/>
    <property type="evidence" value="ECO:0007669"/>
    <property type="project" value="UniProtKB-KW"/>
</dbReference>
<dbReference type="GO" id="GO:0000160">
    <property type="term" value="P:phosphorelay signal transduction system"/>
    <property type="evidence" value="ECO:0007669"/>
    <property type="project" value="InterPro"/>
</dbReference>
<dbReference type="InterPro" id="IPR050595">
    <property type="entry name" value="Bact_response_regulator"/>
</dbReference>
<dbReference type="PANTHER" id="PTHR44591:SF3">
    <property type="entry name" value="RESPONSE REGULATORY DOMAIN-CONTAINING PROTEIN"/>
    <property type="match status" value="1"/>
</dbReference>
<organism evidence="5 6">
    <name type="scientific">Candidatus Magnetobacterium bavaricum</name>
    <dbReference type="NCBI Taxonomy" id="29290"/>
    <lineage>
        <taxon>Bacteria</taxon>
        <taxon>Pseudomonadati</taxon>
        <taxon>Nitrospirota</taxon>
        <taxon>Thermodesulfovibrionia</taxon>
        <taxon>Thermodesulfovibrionales</taxon>
        <taxon>Candidatus Magnetobacteriaceae</taxon>
        <taxon>Candidatus Magnetobacterium</taxon>
    </lineage>
</organism>
<feature type="modified residue" description="4-aspartylphosphate" evidence="2">
    <location>
        <position position="213"/>
    </location>
</feature>
<feature type="domain" description="Response regulatory" evidence="4">
    <location>
        <begin position="1"/>
        <end position="115"/>
    </location>
</feature>
<feature type="modified residue" description="4-aspartylphosphate" evidence="2">
    <location>
        <position position="47"/>
    </location>
</feature>
<keyword evidence="1 2" id="KW-0597">Phosphoprotein</keyword>
<dbReference type="SUPFAM" id="SSF52172">
    <property type="entry name" value="CheY-like"/>
    <property type="match status" value="3"/>
</dbReference>
<keyword evidence="5" id="KW-0418">Kinase</keyword>
<evidence type="ECO:0000256" key="1">
    <source>
        <dbReference type="ARBA" id="ARBA00022553"/>
    </source>
</evidence>
<feature type="domain" description="Response regulatory" evidence="4">
    <location>
        <begin position="164"/>
        <end position="277"/>
    </location>
</feature>
<feature type="domain" description="Response regulatory" evidence="4">
    <location>
        <begin position="287"/>
        <end position="403"/>
    </location>
</feature>
<dbReference type="SMART" id="SM00448">
    <property type="entry name" value="REC"/>
    <property type="match status" value="3"/>
</dbReference>
<protein>
    <submittedName>
        <fullName evidence="5">Signal transduction histidine kinase</fullName>
    </submittedName>
</protein>
<dbReference type="EMBL" id="LACI01002745">
    <property type="protein sequence ID" value="KJU81278.1"/>
    <property type="molecule type" value="Genomic_DNA"/>
</dbReference>
<evidence type="ECO:0000256" key="2">
    <source>
        <dbReference type="PROSITE-ProRule" id="PRU00169"/>
    </source>
</evidence>
<proteinExistence type="predicted"/>
<dbReference type="PANTHER" id="PTHR44591">
    <property type="entry name" value="STRESS RESPONSE REGULATOR PROTEIN 1"/>
    <property type="match status" value="1"/>
</dbReference>
<dbReference type="InterPro" id="IPR011006">
    <property type="entry name" value="CheY-like_superfamily"/>
</dbReference>
<evidence type="ECO:0000259" key="4">
    <source>
        <dbReference type="PROSITE" id="PS50110"/>
    </source>
</evidence>
<reference evidence="5 6" key="1">
    <citation type="submission" date="2015-02" db="EMBL/GenBank/DDBJ databases">
        <title>Single-cell genomics of uncultivated deep-branching MTB reveals a conserved set of magnetosome genes.</title>
        <authorList>
            <person name="Kolinko S."/>
            <person name="Richter M."/>
            <person name="Glockner F.O."/>
            <person name="Brachmann A."/>
            <person name="Schuler D."/>
        </authorList>
    </citation>
    <scope>NUCLEOTIDE SEQUENCE [LARGE SCALE GENOMIC DNA]</scope>
    <source>
        <strain evidence="5">TM-1</strain>
    </source>
</reference>
<feature type="region of interest" description="Disordered" evidence="3">
    <location>
        <begin position="133"/>
        <end position="155"/>
    </location>
</feature>
<feature type="modified residue" description="4-aspartylphosphate" evidence="2">
    <location>
        <position position="336"/>
    </location>
</feature>
<evidence type="ECO:0000313" key="6">
    <source>
        <dbReference type="Proteomes" id="UP000033423"/>
    </source>
</evidence>
<gene>
    <name evidence="5" type="ORF">MBAV_006530</name>
</gene>
<dbReference type="Gene3D" id="3.40.50.2300">
    <property type="match status" value="3"/>
</dbReference>